<name>A0ABS7DS93_9FIRM</name>
<protein>
    <recommendedName>
        <fullName evidence="4">Rad50/SbcC-type AAA domain-containing protein</fullName>
    </recommendedName>
</protein>
<dbReference type="RefSeq" id="WP_219966291.1">
    <property type="nucleotide sequence ID" value="NZ_JAGFNZ010000006.1"/>
</dbReference>
<feature type="coiled-coil region" evidence="1">
    <location>
        <begin position="352"/>
        <end position="379"/>
    </location>
</feature>
<sequence length="477" mass="53503">MKTSLIKIRTAFGVHETQISDKSVELTGKKGSGKSSVLDAIRYALTNRSDRDYIVKQGADEAEIIIETDTGLRIDRKRKVDMETSNLNLKENGLNVPRPQTFLDDIITPLQLNPVEFISKPIAEQNRIILNLIDYKWDMQTIQGWFGEIPQGVDWKQNILSVLDQIQAENGVYYQTRQQINSEKLFKRKAAEDIGLSIPDNFNAEKWEAYDTGAKYQELSKIQQENGKIQRAKMFRDSYESKLRGIQADRDISISNAKDAISAEREGLAKTIERLKAEIRAAEDKLSGLDSKYQDKVAVAEAEFNEAKAKLDADTGVANEYADRKPVDTAAIQSEISTAEAMKKHLNEYYRMVRMQQEVDDLQGKSDALTEKIELARKLPGQILKEAKIPVEGLTVEKGIPLVHGLPLSNLSDGEKLDLCVDVAISNPKGLQIILIDGAERLDDKSRAALYAKCKAKGLQFIATRTTNDDELKVTEL</sequence>
<dbReference type="Proteomes" id="UP000719942">
    <property type="component" value="Unassembled WGS sequence"/>
</dbReference>
<evidence type="ECO:0008006" key="4">
    <source>
        <dbReference type="Google" id="ProtNLM"/>
    </source>
</evidence>
<organism evidence="2 3">
    <name type="scientific">Caproiciproducens faecalis</name>
    <dbReference type="NCBI Taxonomy" id="2820301"/>
    <lineage>
        <taxon>Bacteria</taxon>
        <taxon>Bacillati</taxon>
        <taxon>Bacillota</taxon>
        <taxon>Clostridia</taxon>
        <taxon>Eubacteriales</taxon>
        <taxon>Acutalibacteraceae</taxon>
        <taxon>Caproiciproducens</taxon>
    </lineage>
</organism>
<dbReference type="Gene3D" id="3.40.50.300">
    <property type="entry name" value="P-loop containing nucleotide triphosphate hydrolases"/>
    <property type="match status" value="1"/>
</dbReference>
<dbReference type="InterPro" id="IPR027417">
    <property type="entry name" value="P-loop_NTPase"/>
</dbReference>
<evidence type="ECO:0000256" key="1">
    <source>
        <dbReference type="SAM" id="Coils"/>
    </source>
</evidence>
<comment type="caution">
    <text evidence="2">The sequence shown here is derived from an EMBL/GenBank/DDBJ whole genome shotgun (WGS) entry which is preliminary data.</text>
</comment>
<dbReference type="EMBL" id="JAGFNZ010000006">
    <property type="protein sequence ID" value="MBW7573887.1"/>
    <property type="molecule type" value="Genomic_DNA"/>
</dbReference>
<reference evidence="2 3" key="1">
    <citation type="submission" date="2021-03" db="EMBL/GenBank/DDBJ databases">
        <title>Caproiciproducens sp. nov. isolated from feces of cow.</title>
        <authorList>
            <person name="Choi J.-Y."/>
        </authorList>
    </citation>
    <scope>NUCLEOTIDE SEQUENCE [LARGE SCALE GENOMIC DNA]</scope>
    <source>
        <strain evidence="2 3">AGMB10547</strain>
    </source>
</reference>
<evidence type="ECO:0000313" key="3">
    <source>
        <dbReference type="Proteomes" id="UP000719942"/>
    </source>
</evidence>
<proteinExistence type="predicted"/>
<accession>A0ABS7DS93</accession>
<dbReference type="SUPFAM" id="SSF52540">
    <property type="entry name" value="P-loop containing nucleoside triphosphate hydrolases"/>
    <property type="match status" value="1"/>
</dbReference>
<evidence type="ECO:0000313" key="2">
    <source>
        <dbReference type="EMBL" id="MBW7573887.1"/>
    </source>
</evidence>
<keyword evidence="1" id="KW-0175">Coiled coil</keyword>
<keyword evidence="3" id="KW-1185">Reference proteome</keyword>
<dbReference type="Pfam" id="PF13555">
    <property type="entry name" value="AAA_29"/>
    <property type="match status" value="1"/>
</dbReference>
<feature type="coiled-coil region" evidence="1">
    <location>
        <begin position="258"/>
        <end position="292"/>
    </location>
</feature>
<gene>
    <name evidence="2" type="ORF">J5W02_13820</name>
</gene>